<gene>
    <name evidence="2" type="primary">Piso0_004737</name>
    <name evidence="2" type="ORF">GNLVRS01_PISO0K23462g</name>
    <name evidence="3" type="ORF">GNLVRS01_PISO0L23463g</name>
</gene>
<dbReference type="EMBL" id="FO082048">
    <property type="protein sequence ID" value="CCE85165.1"/>
    <property type="molecule type" value="Genomic_DNA"/>
</dbReference>
<reference evidence="2" key="1">
    <citation type="submission" date="2011-10" db="EMBL/GenBank/DDBJ databases">
        <authorList>
            <person name="Genoscope - CEA"/>
        </authorList>
    </citation>
    <scope>NUCLEOTIDE SEQUENCE</scope>
</reference>
<protein>
    <submittedName>
        <fullName evidence="2">Piso0_004737 protein</fullName>
    </submittedName>
</protein>
<name>G8Y9M0_PICSO</name>
<keyword evidence="4" id="KW-1185">Reference proteome</keyword>
<dbReference type="HOGENOM" id="CLU_963486_0_0_1"/>
<evidence type="ECO:0000313" key="2">
    <source>
        <dbReference type="EMBL" id="CCE84134.1"/>
    </source>
</evidence>
<proteinExistence type="predicted"/>
<dbReference type="AlphaFoldDB" id="G8Y9M0"/>
<feature type="region of interest" description="Disordered" evidence="1">
    <location>
        <begin position="203"/>
        <end position="272"/>
    </location>
</feature>
<sequence>MSHLVIKKWEQFAEQEVERFTKVATQKYQRDLKLDRLKWWREKKAVPKALRVKGPNAQAIGEQRLMEEISQLTENCREQVECKQAMLAAQNNVNIYIEKDLNIFWEDLKHVSGDSPELTNHGGWLQVNETGKRIKKETLEKLEVAVMDCIIKYRDYRQKDLEKLEKQWEKEQTKQDVDMEYVDVTADTPMTRIEKKMEKMEKELKAVQKNSSSPSHIARNARNARNPQGRYEGRGANSGKGKRDDKRSRSKTRSGSSNRDRNRSRTNTSQRK</sequence>
<reference evidence="4" key="2">
    <citation type="journal article" date="2012" name="G3 (Bethesda)">
        <title>Pichia sorbitophila, an interspecies yeast hybrid reveals early steps of genome resolution following polyploidization.</title>
        <authorList>
            <person name="Leh Louis V."/>
            <person name="Despons L."/>
            <person name="Friedrich A."/>
            <person name="Martin T."/>
            <person name="Durrens P."/>
            <person name="Casaregola S."/>
            <person name="Neuveglise C."/>
            <person name="Fairhead C."/>
            <person name="Marck C."/>
            <person name="Cruz J.A."/>
            <person name="Straub M.L."/>
            <person name="Kugler V."/>
            <person name="Sacerdot C."/>
            <person name="Uzunov Z."/>
            <person name="Thierry A."/>
            <person name="Weiss S."/>
            <person name="Bleykasten C."/>
            <person name="De Montigny J."/>
            <person name="Jacques N."/>
            <person name="Jung P."/>
            <person name="Lemaire M."/>
            <person name="Mallet S."/>
            <person name="Morel G."/>
            <person name="Richard G.F."/>
            <person name="Sarkar A."/>
            <person name="Savel G."/>
            <person name="Schacherer J."/>
            <person name="Seret M.L."/>
            <person name="Talla E."/>
            <person name="Samson G."/>
            <person name="Jubin C."/>
            <person name="Poulain J."/>
            <person name="Vacherie B."/>
            <person name="Barbe V."/>
            <person name="Pelletier E."/>
            <person name="Sherman D.J."/>
            <person name="Westhof E."/>
            <person name="Weissenbach J."/>
            <person name="Baret P.V."/>
            <person name="Wincker P."/>
            <person name="Gaillardin C."/>
            <person name="Dujon B."/>
            <person name="Souciet J.L."/>
        </authorList>
    </citation>
    <scope>NUCLEOTIDE SEQUENCE [LARGE SCALE GENOMIC DNA]</scope>
    <source>
        <strain evidence="4">ATCC MYA-4447 / BCRC 22081 / CBS 7064 / NBRC 10061 / NRRL Y-12695</strain>
    </source>
</reference>
<dbReference type="EMBL" id="FO082049">
    <property type="protein sequence ID" value="CCE84134.1"/>
    <property type="molecule type" value="Genomic_DNA"/>
</dbReference>
<evidence type="ECO:0000313" key="3">
    <source>
        <dbReference type="EMBL" id="CCE85165.1"/>
    </source>
</evidence>
<organism evidence="2 4">
    <name type="scientific">Pichia sorbitophila (strain ATCC MYA-4447 / BCRC 22081 / CBS 7064 / NBRC 10061 / NRRL Y-12695)</name>
    <name type="common">Hybrid yeast</name>
    <dbReference type="NCBI Taxonomy" id="559304"/>
    <lineage>
        <taxon>Eukaryota</taxon>
        <taxon>Fungi</taxon>
        <taxon>Dikarya</taxon>
        <taxon>Ascomycota</taxon>
        <taxon>Saccharomycotina</taxon>
        <taxon>Pichiomycetes</taxon>
        <taxon>Debaryomycetaceae</taxon>
        <taxon>Millerozyma</taxon>
    </lineage>
</organism>
<dbReference type="Proteomes" id="UP000005222">
    <property type="component" value="Chromosome K"/>
</dbReference>
<evidence type="ECO:0000313" key="4">
    <source>
        <dbReference type="Proteomes" id="UP000005222"/>
    </source>
</evidence>
<accession>G8Y9M0</accession>
<dbReference type="Proteomes" id="UP000005222">
    <property type="component" value="Chromosome L"/>
</dbReference>
<dbReference type="InParanoid" id="G8Y9M0"/>
<evidence type="ECO:0000256" key="1">
    <source>
        <dbReference type="SAM" id="MobiDB-lite"/>
    </source>
</evidence>